<evidence type="ECO:0000313" key="2">
    <source>
        <dbReference type="EMBL" id="JAS87573.1"/>
    </source>
</evidence>
<proteinExistence type="predicted"/>
<sequence length="99" mass="11070">PNARDFMCQCKRLSLRSGCRGVVVPHVFPPHLKTTIDCWRTPTASHTVSDTRRNVRVDAMVTCARDPAAQLNTTKGPAARAWKNEEDELLEGIHPNNHP</sequence>
<feature type="region of interest" description="Disordered" evidence="1">
    <location>
        <begin position="73"/>
        <end position="99"/>
    </location>
</feature>
<name>A0A1B6IKY3_9HEMI</name>
<gene>
    <name evidence="2" type="ORF">g.6882</name>
</gene>
<dbReference type="EMBL" id="GECU01020133">
    <property type="protein sequence ID" value="JAS87573.1"/>
    <property type="molecule type" value="Transcribed_RNA"/>
</dbReference>
<protein>
    <submittedName>
        <fullName evidence="2">Uncharacterized protein</fullName>
    </submittedName>
</protein>
<accession>A0A1B6IKY3</accession>
<evidence type="ECO:0000256" key="1">
    <source>
        <dbReference type="SAM" id="MobiDB-lite"/>
    </source>
</evidence>
<organism evidence="2">
    <name type="scientific">Homalodisca liturata</name>
    <dbReference type="NCBI Taxonomy" id="320908"/>
    <lineage>
        <taxon>Eukaryota</taxon>
        <taxon>Metazoa</taxon>
        <taxon>Ecdysozoa</taxon>
        <taxon>Arthropoda</taxon>
        <taxon>Hexapoda</taxon>
        <taxon>Insecta</taxon>
        <taxon>Pterygota</taxon>
        <taxon>Neoptera</taxon>
        <taxon>Paraneoptera</taxon>
        <taxon>Hemiptera</taxon>
        <taxon>Auchenorrhyncha</taxon>
        <taxon>Membracoidea</taxon>
        <taxon>Cicadellidae</taxon>
        <taxon>Cicadellinae</taxon>
        <taxon>Proconiini</taxon>
        <taxon>Homalodisca</taxon>
    </lineage>
</organism>
<reference evidence="2" key="1">
    <citation type="submission" date="2015-11" db="EMBL/GenBank/DDBJ databases">
        <title>De novo transcriptome assembly of four potential Pierce s Disease insect vectors from Arizona vineyards.</title>
        <authorList>
            <person name="Tassone E.E."/>
        </authorList>
    </citation>
    <scope>NUCLEOTIDE SEQUENCE</scope>
</reference>
<feature type="non-terminal residue" evidence="2">
    <location>
        <position position="1"/>
    </location>
</feature>
<dbReference type="AlphaFoldDB" id="A0A1B6IKY3"/>